<evidence type="ECO:0008006" key="5">
    <source>
        <dbReference type="Google" id="ProtNLM"/>
    </source>
</evidence>
<sequence>MPARARVLAPVLAVAAALLLAACSGSTTTPSADGAAPASTPPAGATSSTSAVPASATPSTATPSPSATPMDTLVILWYGNGGADKLDDLITSVARVEARHAEGRAVIELDKAFAAVRAARPYTPIPDPETQAAWASAVEHLGSGMSTVLSTSALNPGPSMAPEQAKETEARGWEEFATGMAALRDVDKRLQAFGCLPHGDPWKA</sequence>
<comment type="caution">
    <text evidence="3">The sequence shown here is derived from an EMBL/GenBank/DDBJ whole genome shotgun (WGS) entry which is preliminary data.</text>
</comment>
<feature type="signal peptide" evidence="2">
    <location>
        <begin position="1"/>
        <end position="32"/>
    </location>
</feature>
<gene>
    <name evidence="3" type="ORF">GCM10023235_08810</name>
</gene>
<evidence type="ECO:0000313" key="4">
    <source>
        <dbReference type="Proteomes" id="UP001501752"/>
    </source>
</evidence>
<evidence type="ECO:0000313" key="3">
    <source>
        <dbReference type="EMBL" id="GAA4836186.1"/>
    </source>
</evidence>
<feature type="chain" id="PRO_5045628549" description="Lipoprotein" evidence="2">
    <location>
        <begin position="33"/>
        <end position="204"/>
    </location>
</feature>
<keyword evidence="4" id="KW-1185">Reference proteome</keyword>
<dbReference type="RefSeq" id="WP_345695420.1">
    <property type="nucleotide sequence ID" value="NZ_BAABIS010000001.1"/>
</dbReference>
<evidence type="ECO:0000256" key="2">
    <source>
        <dbReference type="SAM" id="SignalP"/>
    </source>
</evidence>
<proteinExistence type="predicted"/>
<keyword evidence="2" id="KW-0732">Signal</keyword>
<name>A0ABP9DDX5_9ACTN</name>
<reference evidence="4" key="1">
    <citation type="journal article" date="2019" name="Int. J. Syst. Evol. Microbiol.">
        <title>The Global Catalogue of Microorganisms (GCM) 10K type strain sequencing project: providing services to taxonomists for standard genome sequencing and annotation.</title>
        <authorList>
            <consortium name="The Broad Institute Genomics Platform"/>
            <consortium name="The Broad Institute Genome Sequencing Center for Infectious Disease"/>
            <person name="Wu L."/>
            <person name="Ma J."/>
        </authorList>
    </citation>
    <scope>NUCLEOTIDE SEQUENCE [LARGE SCALE GENOMIC DNA]</scope>
    <source>
        <strain evidence="4">JCM 13006</strain>
    </source>
</reference>
<dbReference type="PROSITE" id="PS51257">
    <property type="entry name" value="PROKAR_LIPOPROTEIN"/>
    <property type="match status" value="1"/>
</dbReference>
<evidence type="ECO:0000256" key="1">
    <source>
        <dbReference type="SAM" id="MobiDB-lite"/>
    </source>
</evidence>
<dbReference type="Proteomes" id="UP001501752">
    <property type="component" value="Unassembled WGS sequence"/>
</dbReference>
<feature type="region of interest" description="Disordered" evidence="1">
    <location>
        <begin position="29"/>
        <end position="66"/>
    </location>
</feature>
<organism evidence="3 4">
    <name type="scientific">Kitasatospora terrestris</name>
    <dbReference type="NCBI Taxonomy" id="258051"/>
    <lineage>
        <taxon>Bacteria</taxon>
        <taxon>Bacillati</taxon>
        <taxon>Actinomycetota</taxon>
        <taxon>Actinomycetes</taxon>
        <taxon>Kitasatosporales</taxon>
        <taxon>Streptomycetaceae</taxon>
        <taxon>Kitasatospora</taxon>
    </lineage>
</organism>
<protein>
    <recommendedName>
        <fullName evidence="5">Lipoprotein</fullName>
    </recommendedName>
</protein>
<dbReference type="EMBL" id="BAABIS010000001">
    <property type="protein sequence ID" value="GAA4836186.1"/>
    <property type="molecule type" value="Genomic_DNA"/>
</dbReference>
<accession>A0ABP9DDX5</accession>